<keyword evidence="1" id="KW-0547">Nucleotide-binding</keyword>
<organism evidence="4 5">
    <name type="scientific">Wenxinia marina DSM 24838</name>
    <dbReference type="NCBI Taxonomy" id="1123501"/>
    <lineage>
        <taxon>Bacteria</taxon>
        <taxon>Pseudomonadati</taxon>
        <taxon>Pseudomonadota</taxon>
        <taxon>Alphaproteobacteria</taxon>
        <taxon>Rhodobacterales</taxon>
        <taxon>Roseobacteraceae</taxon>
        <taxon>Wenxinia</taxon>
    </lineage>
</organism>
<evidence type="ECO:0000256" key="2">
    <source>
        <dbReference type="ARBA" id="ARBA00022840"/>
    </source>
</evidence>
<proteinExistence type="predicted"/>
<dbReference type="GO" id="GO:0005524">
    <property type="term" value="F:ATP binding"/>
    <property type="evidence" value="ECO:0007669"/>
    <property type="project" value="UniProtKB-KW"/>
</dbReference>
<dbReference type="GO" id="GO:0016887">
    <property type="term" value="F:ATP hydrolysis activity"/>
    <property type="evidence" value="ECO:0007669"/>
    <property type="project" value="TreeGrafter"/>
</dbReference>
<accession>A0A0D0QAF2</accession>
<dbReference type="Gene3D" id="3.40.50.300">
    <property type="entry name" value="P-loop containing nucleotide triphosphate hydrolases"/>
    <property type="match status" value="1"/>
</dbReference>
<dbReference type="InterPro" id="IPR025669">
    <property type="entry name" value="AAA_dom"/>
</dbReference>
<keyword evidence="5" id="KW-1185">Reference proteome</keyword>
<dbReference type="InterPro" id="IPR027417">
    <property type="entry name" value="P-loop_NTPase"/>
</dbReference>
<dbReference type="PATRIC" id="fig|1123501.6.peg.3554"/>
<evidence type="ECO:0000313" key="4">
    <source>
        <dbReference type="EMBL" id="KIQ67973.1"/>
    </source>
</evidence>
<dbReference type="GO" id="GO:0051782">
    <property type="term" value="P:negative regulation of cell division"/>
    <property type="evidence" value="ECO:0007669"/>
    <property type="project" value="TreeGrafter"/>
</dbReference>
<feature type="domain" description="AAA" evidence="3">
    <location>
        <begin position="195"/>
        <end position="348"/>
    </location>
</feature>
<comment type="caution">
    <text evidence="4">The sequence shown here is derived from an EMBL/GenBank/DDBJ whole genome shotgun (WGS) entry which is preliminary data.</text>
</comment>
<dbReference type="GO" id="GO:0005829">
    <property type="term" value="C:cytosol"/>
    <property type="evidence" value="ECO:0007669"/>
    <property type="project" value="TreeGrafter"/>
</dbReference>
<dbReference type="GO" id="GO:0009898">
    <property type="term" value="C:cytoplasmic side of plasma membrane"/>
    <property type="evidence" value="ECO:0007669"/>
    <property type="project" value="TreeGrafter"/>
</dbReference>
<dbReference type="Pfam" id="PF13614">
    <property type="entry name" value="AAA_31"/>
    <property type="match status" value="1"/>
</dbReference>
<dbReference type="EMBL" id="AONG01000018">
    <property type="protein sequence ID" value="KIQ67973.1"/>
    <property type="molecule type" value="Genomic_DNA"/>
</dbReference>
<evidence type="ECO:0000256" key="1">
    <source>
        <dbReference type="ARBA" id="ARBA00022741"/>
    </source>
</evidence>
<keyword evidence="2" id="KW-0067">ATP-binding</keyword>
<dbReference type="PANTHER" id="PTHR43384:SF6">
    <property type="entry name" value="SEPTUM SITE-DETERMINING PROTEIN MIND HOMOLOG, CHLOROPLASTIC"/>
    <property type="match status" value="1"/>
</dbReference>
<dbReference type="SUPFAM" id="SSF52540">
    <property type="entry name" value="P-loop containing nucleoside triphosphate hydrolases"/>
    <property type="match status" value="1"/>
</dbReference>
<gene>
    <name evidence="4" type="ORF">Wenmar_03428</name>
</gene>
<protein>
    <submittedName>
        <fullName evidence="4">Flp pilus assembly protein, ATPase CpaE</fullName>
    </submittedName>
</protein>
<name>A0A0D0QAF2_9RHOB</name>
<dbReference type="AlphaFoldDB" id="A0A0D0QAF2"/>
<dbReference type="PANTHER" id="PTHR43384">
    <property type="entry name" value="SEPTUM SITE-DETERMINING PROTEIN MIND HOMOLOG, CHLOROPLASTIC-RELATED"/>
    <property type="match status" value="1"/>
</dbReference>
<dbReference type="eggNOG" id="COG4963">
    <property type="taxonomic scope" value="Bacteria"/>
</dbReference>
<sequence length="455" mass="49179">MRPSGTPWFGPGARASRAVAHRDDWEVVNDMSSSANAVLQAEPAPIRACTVSRDVQIFDLLIEDMEAALGEAWGDLGFSDALSFLEQPDAGDLEFIAIALDAEDEADLSLVIDIVAAAKARDIKVILITEDVSPASLHKLLKEGGDEFVPYPLPEGELVRAITRSRQPAHAAPVDDVPDENRTKIKATGDRSGVVIPVQGMAGGTGSTTLAVNLAWELAGVDGADAARVVLLDLDLQSGSVSTYLDLPRREAVLELLSNTDAMDSDAFMQALLTFQDKLQVLTSPSDLIPLDLIGPGDVQKLIEIARTNFDYVVIDMPKTVVEWTETVLSEAHIYLATLELDMRSAQNTLRLKRAMQAEDLPFDKFRFALNRAPGFTDLSGKSRVKRLAESLGIAIEVLLPDGGKPVAQQADHGVPLGVGVPKNALRKEIMKLARSIHEINVGEEVEGRKKARKT</sequence>
<evidence type="ECO:0000313" key="5">
    <source>
        <dbReference type="Proteomes" id="UP000035100"/>
    </source>
</evidence>
<dbReference type="Proteomes" id="UP000035100">
    <property type="component" value="Unassembled WGS sequence"/>
</dbReference>
<dbReference type="STRING" id="1123501.Wenmar_03428"/>
<dbReference type="InterPro" id="IPR050625">
    <property type="entry name" value="ParA/MinD_ATPase"/>
</dbReference>
<evidence type="ECO:0000259" key="3">
    <source>
        <dbReference type="Pfam" id="PF13614"/>
    </source>
</evidence>
<reference evidence="4 5" key="1">
    <citation type="submission" date="2013-01" db="EMBL/GenBank/DDBJ databases">
        <authorList>
            <person name="Fiebig A."/>
            <person name="Goeker M."/>
            <person name="Klenk H.-P.P."/>
        </authorList>
    </citation>
    <scope>NUCLEOTIDE SEQUENCE [LARGE SCALE GENOMIC DNA]</scope>
    <source>
        <strain evidence="4 5">DSM 24838</strain>
    </source>
</reference>